<keyword evidence="1" id="KW-0175">Coiled coil</keyword>
<organism evidence="3 4">
    <name type="scientific">Thraustotheca clavata</name>
    <dbReference type="NCBI Taxonomy" id="74557"/>
    <lineage>
        <taxon>Eukaryota</taxon>
        <taxon>Sar</taxon>
        <taxon>Stramenopiles</taxon>
        <taxon>Oomycota</taxon>
        <taxon>Saprolegniomycetes</taxon>
        <taxon>Saprolegniales</taxon>
        <taxon>Achlyaceae</taxon>
        <taxon>Thraustotheca</taxon>
    </lineage>
</organism>
<feature type="region of interest" description="Disordered" evidence="2">
    <location>
        <begin position="394"/>
        <end position="417"/>
    </location>
</feature>
<proteinExistence type="predicted"/>
<evidence type="ECO:0000256" key="2">
    <source>
        <dbReference type="SAM" id="MobiDB-lite"/>
    </source>
</evidence>
<feature type="compositionally biased region" description="Polar residues" evidence="2">
    <location>
        <begin position="394"/>
        <end position="409"/>
    </location>
</feature>
<sequence length="1537" mass="177637">IIRSYTILSSPSSPLSNADIVPSPPKKATHLKPRRVTSSKQLLYVERHRKKRQAEFVGLQKSVVELEAQLAQMKQKLTLQSLLHPQSKWRQHATNERKRRAKAMLENKALRDAVEQQMQFTDTLVRAVQSVPLVTDSAMSPKPQDQWQYYHLVQDPVLRKAACHNICDREFGQLQNAFAEAGLQKSPVPNQLKHDYKQINHMIQVQTTVTARFSKSVNDIKDALWKCFTGTAKSDDPLMKKLMTTHTPIDTTLSYVTGTKEYSQGRMDRRLLCKLYDHPNSCEIVCRSIIHDESLPATPNSLLDEASWLTIETEGKDTLIKYFSKVSQVQNAPIQITKRWLELGILQYCLCLSAMNPSEAFISSLFDVTSSSFAVEWSNEEQNMLSMLLPEGQNAQVNNNNDEVSSTTSDSRKKQNLALQRHRKKRQAEHAELRRVAVELEDTLHRLQQSRQLEDILNPPSKWRKLAAEEIRLEQKARLENKHLKEMLKEHMEIAQTFTNLIEKKSDQTTFIPSNPTEKWKQLILVADPALRKAAIHSICDRQCEFVDSAFIEAGLIDANSEIQRHVSKFNHGAVELQTIVCRVAPLPLKSVAEASWQVMRGAVAVKNLDQEAKRLEDVDINTSYMTGWRNHPLGKYQRRVLCKRYFNDEKDPTQCTMVCRSLEQDELLPYDDKNITTNEVSWLKLESHSSGGTLVKYFQRIRPSSWKIEGASSEYWIETFSKHSKMIGKTIRDYMEQYEKEQTIEDNVLFHILMKPNQTFFMDVFDGSTFDYSVHFSPQEHEMLSLLIDNDCSSQSAGDGDIPPAKLKHNLALKRYRKKKREELHELKQTAVDLEERLLQLQSAKTMSEVANPPSQWKHLALNERKKEKEALVENNHLRQLVTQHMITAQLFGQMLEKTRDQPTHDVLRGHPEDKWKFLILTSENALRLQAMHLILDQEYNKTQDTLCEANLIDALDEFQKHIAKFGCHSEHEFHAIVHRRTALKLASVVEGTWNVIRGTAGNYPHINRTCTDLIDVDENTSYVAGWFDHALGRFQRRVLCKKYYNHPNPKEATKCIIVCRSIEEDELFPYDSTTPYSVEVSWHLLEMTQTGADFKYFQKFRPSKWTMSCPWHWEKTLENSSSLMRKAVNEYIDRFQTENKENSMNPNEAFILGTLDPLNCDYSVQWSSHETEILSSLLGKERPSPKATPSKHSLALQQYRKRKRAEYLQLKQAAKELEERLQQLKDAKTKKESLQPPSKWQKLALTERQKQKTSQQENQQLRDLVQSHMVTAQIFANVLEKTWEQSKTVAFLEVPEAKWKQLILVKDTSLRTSAMQQILDREHDNFHSAYIEAGLIDATHEFQKHIAKFDRSSSHEFHTIVHRVTKLPFAAVVEGTWNVILGTADGIPNISRSCKEIIDIDDNMSYVTGWFDHALGKFQRRVLCKRYYNEANPNEATQCIIVCRSIEDDELSPYDSNTLYSNEVSWHLLEATDEGTDFKYFQKFRPSKWTDSSTKLSSHDVQTLEQASNKMRRAVNQYIDEFGKAQTKTKALPST</sequence>
<protein>
    <submittedName>
        <fullName evidence="3">Uncharacterized protein</fullName>
    </submittedName>
</protein>
<accession>A0A1V9ZJ11</accession>
<feature type="non-terminal residue" evidence="3">
    <location>
        <position position="1"/>
    </location>
</feature>
<feature type="coiled-coil region" evidence="1">
    <location>
        <begin position="1198"/>
        <end position="1236"/>
    </location>
</feature>
<dbReference type="CDD" id="cd14686">
    <property type="entry name" value="bZIP"/>
    <property type="match status" value="1"/>
</dbReference>
<dbReference type="Proteomes" id="UP000243217">
    <property type="component" value="Unassembled WGS sequence"/>
</dbReference>
<feature type="coiled-coil region" evidence="1">
    <location>
        <begin position="818"/>
        <end position="845"/>
    </location>
</feature>
<keyword evidence="4" id="KW-1185">Reference proteome</keyword>
<reference evidence="3 4" key="1">
    <citation type="journal article" date="2014" name="Genome Biol. Evol.">
        <title>The secreted proteins of Achlya hypogyna and Thraustotheca clavata identify the ancestral oomycete secretome and reveal gene acquisitions by horizontal gene transfer.</title>
        <authorList>
            <person name="Misner I."/>
            <person name="Blouin N."/>
            <person name="Leonard G."/>
            <person name="Richards T.A."/>
            <person name="Lane C.E."/>
        </authorList>
    </citation>
    <scope>NUCLEOTIDE SEQUENCE [LARGE SCALE GENOMIC DNA]</scope>
    <source>
        <strain evidence="3 4">ATCC 34112</strain>
    </source>
</reference>
<name>A0A1V9ZJ11_9STRA</name>
<evidence type="ECO:0000256" key="1">
    <source>
        <dbReference type="SAM" id="Coils"/>
    </source>
</evidence>
<dbReference type="EMBL" id="JNBS01001878">
    <property type="protein sequence ID" value="OQR97911.1"/>
    <property type="molecule type" value="Genomic_DNA"/>
</dbReference>
<feature type="region of interest" description="Disordered" evidence="2">
    <location>
        <begin position="13"/>
        <end position="35"/>
    </location>
</feature>
<evidence type="ECO:0000313" key="4">
    <source>
        <dbReference type="Proteomes" id="UP000243217"/>
    </source>
</evidence>
<evidence type="ECO:0000313" key="3">
    <source>
        <dbReference type="EMBL" id="OQR97911.1"/>
    </source>
</evidence>
<dbReference type="OrthoDB" id="10496630at2759"/>
<comment type="caution">
    <text evidence="3">The sequence shown here is derived from an EMBL/GenBank/DDBJ whole genome shotgun (WGS) entry which is preliminary data.</text>
</comment>
<gene>
    <name evidence="3" type="ORF">THRCLA_21915</name>
</gene>